<proteinExistence type="predicted"/>
<comment type="caution">
    <text evidence="2">The sequence shown here is derived from an EMBL/GenBank/DDBJ whole genome shotgun (WGS) entry which is preliminary data.</text>
</comment>
<keyword evidence="3" id="KW-1185">Reference proteome</keyword>
<keyword evidence="1" id="KW-0812">Transmembrane</keyword>
<protein>
    <recommendedName>
        <fullName evidence="4">IstB-like ATP-binding protein domain-containing protein</fullName>
    </recommendedName>
</protein>
<dbReference type="Gene3D" id="3.40.50.300">
    <property type="entry name" value="P-loop containing nucleotide triphosphate hydrolases"/>
    <property type="match status" value="1"/>
</dbReference>
<keyword evidence="1" id="KW-0472">Membrane</keyword>
<evidence type="ECO:0000256" key="1">
    <source>
        <dbReference type="SAM" id="Phobius"/>
    </source>
</evidence>
<reference evidence="2 3" key="1">
    <citation type="submission" date="2024-08" db="EMBL/GenBank/DDBJ databases">
        <authorList>
            <person name="Ishaq N."/>
        </authorList>
    </citation>
    <scope>NUCLEOTIDE SEQUENCE [LARGE SCALE GENOMIC DNA]</scope>
    <source>
        <strain evidence="2 3">JCM 30400</strain>
    </source>
</reference>
<dbReference type="RefSeq" id="WP_371844100.1">
    <property type="nucleotide sequence ID" value="NZ_JBGMEL010000013.1"/>
</dbReference>
<dbReference type="InterPro" id="IPR027417">
    <property type="entry name" value="P-loop_NTPase"/>
</dbReference>
<dbReference type="Proteomes" id="UP001569414">
    <property type="component" value="Unassembled WGS sequence"/>
</dbReference>
<organism evidence="2 3">
    <name type="scientific">Microbulbifer echini</name>
    <dbReference type="NCBI Taxonomy" id="1529067"/>
    <lineage>
        <taxon>Bacteria</taxon>
        <taxon>Pseudomonadati</taxon>
        <taxon>Pseudomonadota</taxon>
        <taxon>Gammaproteobacteria</taxon>
        <taxon>Cellvibrionales</taxon>
        <taxon>Microbulbiferaceae</taxon>
        <taxon>Microbulbifer</taxon>
    </lineage>
</organism>
<dbReference type="EMBL" id="JBGMEL010000013">
    <property type="protein sequence ID" value="MFA0791614.1"/>
    <property type="molecule type" value="Genomic_DNA"/>
</dbReference>
<sequence length="84" mass="9236">MQHRKQGHTQAFAAALVANLIDSGLFSATALVQLLQLAKRELDLLVAMAHLENYRVLVIDDISNGKKTEADTPILFELIAHDPT</sequence>
<evidence type="ECO:0000313" key="2">
    <source>
        <dbReference type="EMBL" id="MFA0791614.1"/>
    </source>
</evidence>
<feature type="transmembrane region" description="Helical" evidence="1">
    <location>
        <begin position="12"/>
        <end position="35"/>
    </location>
</feature>
<evidence type="ECO:0008006" key="4">
    <source>
        <dbReference type="Google" id="ProtNLM"/>
    </source>
</evidence>
<name>A0ABV4NRJ0_9GAMM</name>
<gene>
    <name evidence="2" type="ORF">ACCI51_13730</name>
</gene>
<accession>A0ABV4NRJ0</accession>
<keyword evidence="1" id="KW-1133">Transmembrane helix</keyword>
<evidence type="ECO:0000313" key="3">
    <source>
        <dbReference type="Proteomes" id="UP001569414"/>
    </source>
</evidence>